<evidence type="ECO:0000313" key="3">
    <source>
        <dbReference type="Proteomes" id="UP000054624"/>
    </source>
</evidence>
<protein>
    <submittedName>
        <fullName evidence="2">Uncharacterized protein</fullName>
    </submittedName>
</protein>
<dbReference type="AlphaFoldDB" id="A0A158AIC6"/>
<evidence type="ECO:0000313" key="2">
    <source>
        <dbReference type="EMBL" id="SAK57568.1"/>
    </source>
</evidence>
<reference evidence="3" key="1">
    <citation type="submission" date="2016-01" db="EMBL/GenBank/DDBJ databases">
        <authorList>
            <person name="Peeters Charlotte."/>
        </authorList>
    </citation>
    <scope>NUCLEOTIDE SEQUENCE [LARGE SCALE GENOMIC DNA]</scope>
</reference>
<name>A0A158AIC6_9BURK</name>
<evidence type="ECO:0000256" key="1">
    <source>
        <dbReference type="SAM" id="MobiDB-lite"/>
    </source>
</evidence>
<organism evidence="2 3">
    <name type="scientific">Caballeronia temeraria</name>
    <dbReference type="NCBI Taxonomy" id="1777137"/>
    <lineage>
        <taxon>Bacteria</taxon>
        <taxon>Pseudomonadati</taxon>
        <taxon>Pseudomonadota</taxon>
        <taxon>Betaproteobacteria</taxon>
        <taxon>Burkholderiales</taxon>
        <taxon>Burkholderiaceae</taxon>
        <taxon>Caballeronia</taxon>
    </lineage>
</organism>
<gene>
    <name evidence="2" type="ORF">AWB76_02473</name>
</gene>
<feature type="compositionally biased region" description="Polar residues" evidence="1">
    <location>
        <begin position="53"/>
        <end position="65"/>
    </location>
</feature>
<dbReference type="OrthoDB" id="9113958at2"/>
<proteinExistence type="predicted"/>
<dbReference type="STRING" id="1777137.AWB76_02473"/>
<dbReference type="Proteomes" id="UP000054624">
    <property type="component" value="Unassembled WGS sequence"/>
</dbReference>
<keyword evidence="3" id="KW-1185">Reference proteome</keyword>
<feature type="region of interest" description="Disordered" evidence="1">
    <location>
        <begin position="47"/>
        <end position="107"/>
    </location>
</feature>
<dbReference type="EMBL" id="FCOI02000006">
    <property type="protein sequence ID" value="SAK57568.1"/>
    <property type="molecule type" value="Genomic_DNA"/>
</dbReference>
<dbReference type="RefSeq" id="WP_061128561.1">
    <property type="nucleotide sequence ID" value="NZ_FCOI02000006.1"/>
</dbReference>
<sequence>MMGSLEVKITISEAVTPTLFKALTAVSNPRQRAALLKRLAEDALRGSFAPAHTSPSAGSVNNDGGNTDRDTPASSAADSIAVPDHPSARADHGPLKPATSNEEEGQFDYAFLADKLGDF</sequence>
<accession>A0A158AIC6</accession>